<accession>A0ABN1S335</accession>
<dbReference type="EMBL" id="BAAAHH010000095">
    <property type="protein sequence ID" value="GAA0971315.1"/>
    <property type="molecule type" value="Genomic_DNA"/>
</dbReference>
<evidence type="ECO:0000313" key="2">
    <source>
        <dbReference type="Proteomes" id="UP001500665"/>
    </source>
</evidence>
<proteinExistence type="predicted"/>
<name>A0ABN1S335_9ACTN</name>
<sequence>MAYTKQTWADGPDGNTLINAVRLNYMETGIQDAAAAADAAQDPPRCALTRIADLTLTSGVVTAVPLATSIYQEGGVWWTTGSGVTVPAGAGGLYLAALRTIFKDGAPNTGDRSMWLRRQTGGPLVDDPPIVSLTPAATGTAIWPDLTASNVAPLTAGQTYYVSVRHGLGTPLVLYGVEMSLTRITL</sequence>
<evidence type="ECO:0000313" key="1">
    <source>
        <dbReference type="EMBL" id="GAA0971315.1"/>
    </source>
</evidence>
<gene>
    <name evidence="1" type="ORF">GCM10009550_79510</name>
</gene>
<dbReference type="RefSeq" id="WP_344248212.1">
    <property type="nucleotide sequence ID" value="NZ_BAAAHH010000095.1"/>
</dbReference>
<protein>
    <submittedName>
        <fullName evidence="1">Uncharacterized protein</fullName>
    </submittedName>
</protein>
<keyword evidence="2" id="KW-1185">Reference proteome</keyword>
<organism evidence="1 2">
    <name type="scientific">Actinocorallia libanotica</name>
    <dbReference type="NCBI Taxonomy" id="46162"/>
    <lineage>
        <taxon>Bacteria</taxon>
        <taxon>Bacillati</taxon>
        <taxon>Actinomycetota</taxon>
        <taxon>Actinomycetes</taxon>
        <taxon>Streptosporangiales</taxon>
        <taxon>Thermomonosporaceae</taxon>
        <taxon>Actinocorallia</taxon>
    </lineage>
</organism>
<comment type="caution">
    <text evidence="1">The sequence shown here is derived from an EMBL/GenBank/DDBJ whole genome shotgun (WGS) entry which is preliminary data.</text>
</comment>
<reference evidence="1 2" key="1">
    <citation type="journal article" date="2019" name="Int. J. Syst. Evol. Microbiol.">
        <title>The Global Catalogue of Microorganisms (GCM) 10K type strain sequencing project: providing services to taxonomists for standard genome sequencing and annotation.</title>
        <authorList>
            <consortium name="The Broad Institute Genomics Platform"/>
            <consortium name="The Broad Institute Genome Sequencing Center for Infectious Disease"/>
            <person name="Wu L."/>
            <person name="Ma J."/>
        </authorList>
    </citation>
    <scope>NUCLEOTIDE SEQUENCE [LARGE SCALE GENOMIC DNA]</scope>
    <source>
        <strain evidence="1 2">JCM 10696</strain>
    </source>
</reference>
<dbReference type="Proteomes" id="UP001500665">
    <property type="component" value="Unassembled WGS sequence"/>
</dbReference>